<dbReference type="Gene3D" id="1.20.58.1980">
    <property type="match status" value="1"/>
</dbReference>
<dbReference type="GO" id="GO:0008017">
    <property type="term" value="F:microtubule binding"/>
    <property type="evidence" value="ECO:0007669"/>
    <property type="project" value="InterPro"/>
</dbReference>
<feature type="domain" description="Kinesin motor" evidence="6">
    <location>
        <begin position="1"/>
        <end position="72"/>
    </location>
</feature>
<feature type="region of interest" description="Disordered" evidence="5">
    <location>
        <begin position="287"/>
        <end position="328"/>
    </location>
</feature>
<evidence type="ECO:0000256" key="5">
    <source>
        <dbReference type="SAM" id="MobiDB-lite"/>
    </source>
</evidence>
<feature type="compositionally biased region" description="Basic and acidic residues" evidence="5">
    <location>
        <begin position="317"/>
        <end position="328"/>
    </location>
</feature>
<dbReference type="InterPro" id="IPR027640">
    <property type="entry name" value="Kinesin-like_fam"/>
</dbReference>
<dbReference type="GO" id="GO:0005524">
    <property type="term" value="F:ATP binding"/>
    <property type="evidence" value="ECO:0007669"/>
    <property type="project" value="InterPro"/>
</dbReference>
<proteinExistence type="inferred from homology"/>
<dbReference type="Proteomes" id="UP001196413">
    <property type="component" value="Unassembled WGS sequence"/>
</dbReference>
<dbReference type="GO" id="GO:0003777">
    <property type="term" value="F:microtubule motor activity"/>
    <property type="evidence" value="ECO:0007669"/>
    <property type="project" value="InterPro"/>
</dbReference>
<reference evidence="7" key="1">
    <citation type="submission" date="2021-06" db="EMBL/GenBank/DDBJ databases">
        <title>Parelaphostrongylus tenuis whole genome reference sequence.</title>
        <authorList>
            <person name="Garwood T.J."/>
            <person name="Larsen P.A."/>
            <person name="Fountain-Jones N.M."/>
            <person name="Garbe J.R."/>
            <person name="Macchietto M.G."/>
            <person name="Kania S.A."/>
            <person name="Gerhold R.W."/>
            <person name="Richards J.E."/>
            <person name="Wolf T.M."/>
        </authorList>
    </citation>
    <scope>NUCLEOTIDE SEQUENCE</scope>
    <source>
        <strain evidence="7">MNPRO001-30</strain>
        <tissue evidence="7">Meninges</tissue>
    </source>
</reference>
<name>A0AAD5R0X8_PARTN</name>
<evidence type="ECO:0000256" key="2">
    <source>
        <dbReference type="ARBA" id="ARBA00023212"/>
    </source>
</evidence>
<dbReference type="Pfam" id="PF00225">
    <property type="entry name" value="Kinesin"/>
    <property type="match status" value="1"/>
</dbReference>
<dbReference type="GO" id="GO:0005874">
    <property type="term" value="C:microtubule"/>
    <property type="evidence" value="ECO:0007669"/>
    <property type="project" value="TreeGrafter"/>
</dbReference>
<evidence type="ECO:0000256" key="3">
    <source>
        <dbReference type="PROSITE-ProRule" id="PRU00283"/>
    </source>
</evidence>
<evidence type="ECO:0000313" key="8">
    <source>
        <dbReference type="Proteomes" id="UP001196413"/>
    </source>
</evidence>
<evidence type="ECO:0000256" key="4">
    <source>
        <dbReference type="SAM" id="Coils"/>
    </source>
</evidence>
<sequence>MVLRQCIEKLRRAQRGGSSEQIPYRDAKLTMLFKNFFEGSGKIRMIICANPRPADFEENLNVLAFAEESQTLRITRADDLLDTDSSSRPPVPRRFYSCWNSEIDDIIASSPLPQASLGILADFSIKDCNDSASITKLRERYLAMSQMSSRESEEIGSQVRDAEFSLRNALCLADYVKGELEQLRARVESDAEQIASYSAENKKLKRELLSLRERLLRYEEHDEKMLTVEEELRRSVKEEQERAKRQGQKLKVIQDICDAPSPSVAQLRTKFSTGTATHHLLWHCKSERASREHRESSAPHKEIARHQPLVKATSIRSTEEGQSRHQGS</sequence>
<dbReference type="PROSITE" id="PS50067">
    <property type="entry name" value="KINESIN_MOTOR_2"/>
    <property type="match status" value="1"/>
</dbReference>
<feature type="compositionally biased region" description="Basic and acidic residues" evidence="5">
    <location>
        <begin position="287"/>
        <end position="305"/>
    </location>
</feature>
<keyword evidence="2" id="KW-0206">Cytoskeleton</keyword>
<accession>A0AAD5R0X8</accession>
<keyword evidence="4" id="KW-0175">Coiled coil</keyword>
<evidence type="ECO:0000259" key="6">
    <source>
        <dbReference type="PROSITE" id="PS50067"/>
    </source>
</evidence>
<evidence type="ECO:0000256" key="1">
    <source>
        <dbReference type="ARBA" id="ARBA00004245"/>
    </source>
</evidence>
<feature type="coiled-coil region" evidence="4">
    <location>
        <begin position="180"/>
        <end position="249"/>
    </location>
</feature>
<keyword evidence="2" id="KW-0963">Cytoplasm</keyword>
<dbReference type="GO" id="GO:0005634">
    <property type="term" value="C:nucleus"/>
    <property type="evidence" value="ECO:0007669"/>
    <property type="project" value="TreeGrafter"/>
</dbReference>
<dbReference type="SUPFAM" id="SSF52540">
    <property type="entry name" value="P-loop containing nucleoside triphosphate hydrolases"/>
    <property type="match status" value="1"/>
</dbReference>
<dbReference type="PANTHER" id="PTHR24115">
    <property type="entry name" value="KINESIN-RELATED"/>
    <property type="match status" value="1"/>
</dbReference>
<comment type="caution">
    <text evidence="3">Lacks conserved residue(s) required for the propagation of feature annotation.</text>
</comment>
<comment type="subcellular location">
    <subcellularLocation>
        <location evidence="1">Cytoplasm</location>
        <location evidence="1">Cytoskeleton</location>
    </subcellularLocation>
</comment>
<dbReference type="PANTHER" id="PTHR24115:SF600">
    <property type="entry name" value="KINESIN-LIKE PROTEIN KIF23"/>
    <property type="match status" value="1"/>
</dbReference>
<dbReference type="AlphaFoldDB" id="A0AAD5R0X8"/>
<dbReference type="EMBL" id="JAHQIW010005952">
    <property type="protein sequence ID" value="KAJ1367577.1"/>
    <property type="molecule type" value="Genomic_DNA"/>
</dbReference>
<dbReference type="GO" id="GO:0005871">
    <property type="term" value="C:kinesin complex"/>
    <property type="evidence" value="ECO:0007669"/>
    <property type="project" value="TreeGrafter"/>
</dbReference>
<protein>
    <recommendedName>
        <fullName evidence="6">Kinesin motor domain-containing protein</fullName>
    </recommendedName>
</protein>
<dbReference type="GO" id="GO:0051256">
    <property type="term" value="P:mitotic spindle midzone assembly"/>
    <property type="evidence" value="ECO:0007669"/>
    <property type="project" value="TreeGrafter"/>
</dbReference>
<dbReference type="InterPro" id="IPR001752">
    <property type="entry name" value="Kinesin_motor_dom"/>
</dbReference>
<dbReference type="GO" id="GO:0016887">
    <property type="term" value="F:ATP hydrolysis activity"/>
    <property type="evidence" value="ECO:0007669"/>
    <property type="project" value="TreeGrafter"/>
</dbReference>
<dbReference type="InterPro" id="IPR027417">
    <property type="entry name" value="P-loop_NTPase"/>
</dbReference>
<comment type="similarity">
    <text evidence="3">Belongs to the TRAFAC class myosin-kinesin ATPase superfamily. Kinesin family.</text>
</comment>
<gene>
    <name evidence="7" type="ORF">KIN20_028516</name>
</gene>
<dbReference type="GO" id="GO:0007018">
    <property type="term" value="P:microtubule-based movement"/>
    <property type="evidence" value="ECO:0007669"/>
    <property type="project" value="InterPro"/>
</dbReference>
<comment type="caution">
    <text evidence="7">The sequence shown here is derived from an EMBL/GenBank/DDBJ whole genome shotgun (WGS) entry which is preliminary data.</text>
</comment>
<organism evidence="7 8">
    <name type="scientific">Parelaphostrongylus tenuis</name>
    <name type="common">Meningeal worm</name>
    <dbReference type="NCBI Taxonomy" id="148309"/>
    <lineage>
        <taxon>Eukaryota</taxon>
        <taxon>Metazoa</taxon>
        <taxon>Ecdysozoa</taxon>
        <taxon>Nematoda</taxon>
        <taxon>Chromadorea</taxon>
        <taxon>Rhabditida</taxon>
        <taxon>Rhabditina</taxon>
        <taxon>Rhabditomorpha</taxon>
        <taxon>Strongyloidea</taxon>
        <taxon>Metastrongylidae</taxon>
        <taxon>Parelaphostrongylus</taxon>
    </lineage>
</organism>
<keyword evidence="8" id="KW-1185">Reference proteome</keyword>
<evidence type="ECO:0000313" key="7">
    <source>
        <dbReference type="EMBL" id="KAJ1367577.1"/>
    </source>
</evidence>